<keyword evidence="2" id="KW-1185">Reference proteome</keyword>
<proteinExistence type="predicted"/>
<gene>
    <name evidence="1" type="ORF">EV420DRAFT_1701660</name>
</gene>
<sequence length="199" mass="22602">MAFLHPKSGFIYAGVQRSSYAYFLIEIHFFNLLGRSIDVYLPRQFLSPKRFTNPPRTSETAPEVDMASLIRIAARTYRPAPHAIGARLKWTHTSHIFTTLGNKNYFDWMPEAYSGTAHILAGVHALIKALDHRQAGVVPESVDALEEEQEDKLSNLPTSSTMTLLVPKSGFLFARRREARHRDRVEATWFGHGCSSSRW</sequence>
<protein>
    <submittedName>
        <fullName evidence="1">Uncharacterized protein</fullName>
    </submittedName>
</protein>
<evidence type="ECO:0000313" key="1">
    <source>
        <dbReference type="EMBL" id="KAK0452184.1"/>
    </source>
</evidence>
<name>A0AA39K2X4_ARMTA</name>
<dbReference type="EMBL" id="JAUEPS010000031">
    <property type="protein sequence ID" value="KAK0452184.1"/>
    <property type="molecule type" value="Genomic_DNA"/>
</dbReference>
<organism evidence="1 2">
    <name type="scientific">Armillaria tabescens</name>
    <name type="common">Ringless honey mushroom</name>
    <name type="synonym">Agaricus tabescens</name>
    <dbReference type="NCBI Taxonomy" id="1929756"/>
    <lineage>
        <taxon>Eukaryota</taxon>
        <taxon>Fungi</taxon>
        <taxon>Dikarya</taxon>
        <taxon>Basidiomycota</taxon>
        <taxon>Agaricomycotina</taxon>
        <taxon>Agaricomycetes</taxon>
        <taxon>Agaricomycetidae</taxon>
        <taxon>Agaricales</taxon>
        <taxon>Marasmiineae</taxon>
        <taxon>Physalacriaceae</taxon>
        <taxon>Desarmillaria</taxon>
    </lineage>
</organism>
<reference evidence="1" key="1">
    <citation type="submission" date="2023-06" db="EMBL/GenBank/DDBJ databases">
        <authorList>
            <consortium name="Lawrence Berkeley National Laboratory"/>
            <person name="Ahrendt S."/>
            <person name="Sahu N."/>
            <person name="Indic B."/>
            <person name="Wong-Bajracharya J."/>
            <person name="Merenyi Z."/>
            <person name="Ke H.-M."/>
            <person name="Monk M."/>
            <person name="Kocsube S."/>
            <person name="Drula E."/>
            <person name="Lipzen A."/>
            <person name="Balint B."/>
            <person name="Henrissat B."/>
            <person name="Andreopoulos B."/>
            <person name="Martin F.M."/>
            <person name="Harder C.B."/>
            <person name="Rigling D."/>
            <person name="Ford K.L."/>
            <person name="Foster G.D."/>
            <person name="Pangilinan J."/>
            <person name="Papanicolaou A."/>
            <person name="Barry K."/>
            <person name="LaButti K."/>
            <person name="Viragh M."/>
            <person name="Koriabine M."/>
            <person name="Yan M."/>
            <person name="Riley R."/>
            <person name="Champramary S."/>
            <person name="Plett K.L."/>
            <person name="Tsai I.J."/>
            <person name="Slot J."/>
            <person name="Sipos G."/>
            <person name="Plett J."/>
            <person name="Nagy L.G."/>
            <person name="Grigoriev I.V."/>
        </authorList>
    </citation>
    <scope>NUCLEOTIDE SEQUENCE</scope>
    <source>
        <strain evidence="1">CCBAS 213</strain>
    </source>
</reference>
<comment type="caution">
    <text evidence="1">The sequence shown here is derived from an EMBL/GenBank/DDBJ whole genome shotgun (WGS) entry which is preliminary data.</text>
</comment>
<evidence type="ECO:0000313" key="2">
    <source>
        <dbReference type="Proteomes" id="UP001175211"/>
    </source>
</evidence>
<dbReference type="GeneID" id="85363050"/>
<dbReference type="Proteomes" id="UP001175211">
    <property type="component" value="Unassembled WGS sequence"/>
</dbReference>
<accession>A0AA39K2X4</accession>
<dbReference type="RefSeq" id="XP_060328018.1">
    <property type="nucleotide sequence ID" value="XM_060479502.1"/>
</dbReference>
<dbReference type="AlphaFoldDB" id="A0AA39K2X4"/>